<feature type="coiled-coil region" evidence="1">
    <location>
        <begin position="358"/>
        <end position="409"/>
    </location>
</feature>
<dbReference type="InterPro" id="IPR000160">
    <property type="entry name" value="GGDEF_dom"/>
</dbReference>
<keyword evidence="1" id="KW-0175">Coiled coil</keyword>
<organism evidence="3 4">
    <name type="scientific">Deinococcus radiotolerans</name>
    <dbReference type="NCBI Taxonomy" id="1309407"/>
    <lineage>
        <taxon>Bacteria</taxon>
        <taxon>Thermotogati</taxon>
        <taxon>Deinococcota</taxon>
        <taxon>Deinococci</taxon>
        <taxon>Deinococcales</taxon>
        <taxon>Deinococcaceae</taxon>
        <taxon>Deinococcus</taxon>
    </lineage>
</organism>
<dbReference type="PANTHER" id="PTHR45138:SF9">
    <property type="entry name" value="DIGUANYLATE CYCLASE DGCM-RELATED"/>
    <property type="match status" value="1"/>
</dbReference>
<dbReference type="SUPFAM" id="SSF55073">
    <property type="entry name" value="Nucleotide cyclase"/>
    <property type="match status" value="1"/>
</dbReference>
<reference evidence="4" key="1">
    <citation type="journal article" date="2019" name="Int. J. Syst. Evol. Microbiol.">
        <title>The Global Catalogue of Microorganisms (GCM) 10K type strain sequencing project: providing services to taxonomists for standard genome sequencing and annotation.</title>
        <authorList>
            <consortium name="The Broad Institute Genomics Platform"/>
            <consortium name="The Broad Institute Genome Sequencing Center for Infectious Disease"/>
            <person name="Wu L."/>
            <person name="Ma J."/>
        </authorList>
    </citation>
    <scope>NUCLEOTIDE SEQUENCE [LARGE SCALE GENOMIC DNA]</scope>
    <source>
        <strain evidence="4">JCM 19173</strain>
    </source>
</reference>
<dbReference type="Gene3D" id="3.30.70.270">
    <property type="match status" value="1"/>
</dbReference>
<dbReference type="InterPro" id="IPR043128">
    <property type="entry name" value="Rev_trsase/Diguanyl_cyclase"/>
</dbReference>
<dbReference type="InterPro" id="IPR011990">
    <property type="entry name" value="TPR-like_helical_dom_sf"/>
</dbReference>
<evidence type="ECO:0000256" key="1">
    <source>
        <dbReference type="SAM" id="Coils"/>
    </source>
</evidence>
<dbReference type="CDD" id="cd01949">
    <property type="entry name" value="GGDEF"/>
    <property type="match status" value="1"/>
</dbReference>
<name>A0ABQ2FLW3_9DEIO</name>
<dbReference type="InterPro" id="IPR029787">
    <property type="entry name" value="Nucleotide_cyclase"/>
</dbReference>
<accession>A0ABQ2FLW3</accession>
<dbReference type="EMBL" id="BMPE01000010">
    <property type="protein sequence ID" value="GGL09359.1"/>
    <property type="molecule type" value="Genomic_DNA"/>
</dbReference>
<dbReference type="InterPro" id="IPR050469">
    <property type="entry name" value="Diguanylate_Cyclase"/>
</dbReference>
<evidence type="ECO:0000313" key="4">
    <source>
        <dbReference type="Proteomes" id="UP000604341"/>
    </source>
</evidence>
<dbReference type="Proteomes" id="UP000604341">
    <property type="component" value="Unassembled WGS sequence"/>
</dbReference>
<keyword evidence="4" id="KW-1185">Reference proteome</keyword>
<dbReference type="Pfam" id="PF13424">
    <property type="entry name" value="TPR_12"/>
    <property type="match status" value="1"/>
</dbReference>
<feature type="domain" description="GGDEF" evidence="2">
    <location>
        <begin position="444"/>
        <end position="575"/>
    </location>
</feature>
<proteinExistence type="predicted"/>
<dbReference type="Pfam" id="PF00990">
    <property type="entry name" value="GGDEF"/>
    <property type="match status" value="1"/>
</dbReference>
<dbReference type="InterPro" id="IPR019734">
    <property type="entry name" value="TPR_rpt"/>
</dbReference>
<gene>
    <name evidence="3" type="ORF">GCM10010844_30080</name>
</gene>
<dbReference type="NCBIfam" id="TIGR00254">
    <property type="entry name" value="GGDEF"/>
    <property type="match status" value="1"/>
</dbReference>
<dbReference type="PANTHER" id="PTHR45138">
    <property type="entry name" value="REGULATORY COMPONENTS OF SENSORY TRANSDUCTION SYSTEM"/>
    <property type="match status" value="1"/>
</dbReference>
<evidence type="ECO:0000313" key="3">
    <source>
        <dbReference type="EMBL" id="GGL09359.1"/>
    </source>
</evidence>
<dbReference type="SMART" id="SM00028">
    <property type="entry name" value="TPR"/>
    <property type="match status" value="5"/>
</dbReference>
<dbReference type="Gene3D" id="1.25.40.10">
    <property type="entry name" value="Tetratricopeptide repeat domain"/>
    <property type="match status" value="2"/>
</dbReference>
<protein>
    <recommendedName>
        <fullName evidence="2">GGDEF domain-containing protein</fullName>
    </recommendedName>
</protein>
<comment type="caution">
    <text evidence="3">The sequence shown here is derived from an EMBL/GenBank/DDBJ whole genome shotgun (WGS) entry which is preliminary data.</text>
</comment>
<evidence type="ECO:0000259" key="2">
    <source>
        <dbReference type="PROSITE" id="PS50887"/>
    </source>
</evidence>
<dbReference type="SMART" id="SM00267">
    <property type="entry name" value="GGDEF"/>
    <property type="match status" value="1"/>
</dbReference>
<dbReference type="PROSITE" id="PS50887">
    <property type="entry name" value="GGDEF"/>
    <property type="match status" value="1"/>
</dbReference>
<sequence length="575" mass="62636">MENEAQMPATPTRDHLDALLPADTPTDLMARLRTAKDGQARALALVEVARHTRETSLGSAQALGEAALSEALRCGSARAAVEALIGLTFVSASLGQQERALDAIGRAQAMLEEHRLTELLSAVLNTRALTRLTGGDVTGARQDLQDALDLARQARDPADQGNALVNLAWLACSTGDPKDALHHLNLLEELIHTLGDEGLAESLSAYLHENRAHAYALLARQAQELGREDAQRQAVQQGLMVLRAARTALQATPSLTSELLCAAHESTLLRLQGDLRGAERLARRAAQLNAVLKQQLYIEPQVCLAELLQARGEIDAALSQYSAALDIARRQHRHLDIQRLLSAISALHEQQGRLPEALDVLREALQAANTALDRVNGAAARHLQLDRELRQARADASSWQDRLRHAEVQARQDPLTGLLNRRGLEEGLQQLQFPGDGARPADWSLLAVAFVDVDHFKHVNDRHSHAVGDQVLRVVGRLLAGQVRPGDLLGRYGGEEFVLVTPVRTRGRAHGLAESCRRAVEAHDWSALLPDMHLTASVGYAVTTPDRLPQALRIADDHLYRAKNAGRNRVFPAAP</sequence>
<dbReference type="SUPFAM" id="SSF48452">
    <property type="entry name" value="TPR-like"/>
    <property type="match status" value="1"/>
</dbReference>